<sequence>MYLRFHGNKALKRKILFYKYPRDLLWQTLDSLAKKNPNLWCIVCTQELPRDVIRQLDQGFADRMDAFARTSPRKTRRSLWRYAHIKNILTCFTRSHSGGSLSTFYPGRHDLLISIIEFKGRRIGVINCHNTSSSTHITYDFLTSAFAAAIRLQTGGTDSSGQKIEQVDAVVLAGDLNIKNIYFCRNIDTEKKSKLRKRKFYFVTSC</sequence>
<reference evidence="1" key="2">
    <citation type="submission" date="2015-06" db="UniProtKB">
        <authorList>
            <consortium name="EnsemblMetazoa"/>
        </authorList>
    </citation>
    <scope>IDENTIFICATION</scope>
</reference>
<organism evidence="1 2">
    <name type="scientific">Tetranychus urticae</name>
    <name type="common">Two-spotted spider mite</name>
    <dbReference type="NCBI Taxonomy" id="32264"/>
    <lineage>
        <taxon>Eukaryota</taxon>
        <taxon>Metazoa</taxon>
        <taxon>Ecdysozoa</taxon>
        <taxon>Arthropoda</taxon>
        <taxon>Chelicerata</taxon>
        <taxon>Arachnida</taxon>
        <taxon>Acari</taxon>
        <taxon>Acariformes</taxon>
        <taxon>Trombidiformes</taxon>
        <taxon>Prostigmata</taxon>
        <taxon>Eleutherengona</taxon>
        <taxon>Raphignathae</taxon>
        <taxon>Tetranychoidea</taxon>
        <taxon>Tetranychidae</taxon>
        <taxon>Tetranychus</taxon>
    </lineage>
</organism>
<protein>
    <recommendedName>
        <fullName evidence="3">Endonuclease/exonuclease/phosphatase domain-containing protein</fullName>
    </recommendedName>
</protein>
<dbReference type="InterPro" id="IPR036691">
    <property type="entry name" value="Endo/exonu/phosph_ase_sf"/>
</dbReference>
<dbReference type="Proteomes" id="UP000015104">
    <property type="component" value="Unassembled WGS sequence"/>
</dbReference>
<evidence type="ECO:0008006" key="3">
    <source>
        <dbReference type="Google" id="ProtNLM"/>
    </source>
</evidence>
<dbReference type="SUPFAM" id="SSF56219">
    <property type="entry name" value="DNase I-like"/>
    <property type="match status" value="1"/>
</dbReference>
<evidence type="ECO:0000313" key="1">
    <source>
        <dbReference type="EnsemblMetazoa" id="tetur02g03030.1"/>
    </source>
</evidence>
<reference evidence="2" key="1">
    <citation type="submission" date="2011-08" db="EMBL/GenBank/DDBJ databases">
        <authorList>
            <person name="Rombauts S."/>
        </authorList>
    </citation>
    <scope>NUCLEOTIDE SEQUENCE</scope>
    <source>
        <strain evidence="2">London</strain>
    </source>
</reference>
<keyword evidence="2" id="KW-1185">Reference proteome</keyword>
<name>T1JV22_TETUR</name>
<accession>T1JV22</accession>
<dbReference type="EnsemblMetazoa" id="tetur02g03030.1">
    <property type="protein sequence ID" value="tetur02g03030.1"/>
    <property type="gene ID" value="tetur02g03030"/>
</dbReference>
<proteinExistence type="predicted"/>
<dbReference type="EMBL" id="CAEY01000791">
    <property type="status" value="NOT_ANNOTATED_CDS"/>
    <property type="molecule type" value="Genomic_DNA"/>
</dbReference>
<evidence type="ECO:0000313" key="2">
    <source>
        <dbReference type="Proteomes" id="UP000015104"/>
    </source>
</evidence>
<dbReference type="HOGENOM" id="CLU_1333455_0_0_1"/>
<dbReference type="Gene3D" id="3.60.10.10">
    <property type="entry name" value="Endonuclease/exonuclease/phosphatase"/>
    <property type="match status" value="1"/>
</dbReference>
<dbReference type="AlphaFoldDB" id="T1JV22"/>